<evidence type="ECO:0000313" key="3">
    <source>
        <dbReference type="EMBL" id="CAF4502254.1"/>
    </source>
</evidence>
<proteinExistence type="predicted"/>
<dbReference type="EMBL" id="CAJOBH010049667">
    <property type="protein sequence ID" value="CAF4372789.1"/>
    <property type="molecule type" value="Genomic_DNA"/>
</dbReference>
<gene>
    <name evidence="2" type="ORF">BYL167_LOCUS30391</name>
    <name evidence="3" type="ORF">GIL414_LOCUS34772</name>
</gene>
<organism evidence="2 4">
    <name type="scientific">Rotaria magnacalcarata</name>
    <dbReference type="NCBI Taxonomy" id="392030"/>
    <lineage>
        <taxon>Eukaryota</taxon>
        <taxon>Metazoa</taxon>
        <taxon>Spiralia</taxon>
        <taxon>Gnathifera</taxon>
        <taxon>Rotifera</taxon>
        <taxon>Eurotatoria</taxon>
        <taxon>Bdelloidea</taxon>
        <taxon>Philodinida</taxon>
        <taxon>Philodinidae</taxon>
        <taxon>Rotaria</taxon>
    </lineage>
</organism>
<reference evidence="2" key="1">
    <citation type="submission" date="2021-02" db="EMBL/GenBank/DDBJ databases">
        <authorList>
            <person name="Nowell W R."/>
        </authorList>
    </citation>
    <scope>NUCLEOTIDE SEQUENCE</scope>
</reference>
<feature type="non-terminal residue" evidence="2">
    <location>
        <position position="82"/>
    </location>
</feature>
<comment type="caution">
    <text evidence="2">The sequence shown here is derived from an EMBL/GenBank/DDBJ whole genome shotgun (WGS) entry which is preliminary data.</text>
</comment>
<sequence length="82" mass="9064">SDEAMDELHTVILKERTKKTTPLTPPKSSSSSATTKSSSSTTTTTTTKVSNKLPYDNHGQKSTAYHYDHEALKRQQQSHTKA</sequence>
<feature type="compositionally biased region" description="Basic and acidic residues" evidence="1">
    <location>
        <begin position="1"/>
        <end position="15"/>
    </location>
</feature>
<evidence type="ECO:0000256" key="1">
    <source>
        <dbReference type="SAM" id="MobiDB-lite"/>
    </source>
</evidence>
<protein>
    <submittedName>
        <fullName evidence="2">Uncharacterized protein</fullName>
    </submittedName>
</protein>
<accession>A0A8S2V1Z5</accession>
<evidence type="ECO:0000313" key="4">
    <source>
        <dbReference type="Proteomes" id="UP000681967"/>
    </source>
</evidence>
<dbReference type="Proteomes" id="UP000681720">
    <property type="component" value="Unassembled WGS sequence"/>
</dbReference>
<name>A0A8S2V1Z5_9BILA</name>
<feature type="non-terminal residue" evidence="2">
    <location>
        <position position="1"/>
    </location>
</feature>
<feature type="region of interest" description="Disordered" evidence="1">
    <location>
        <begin position="1"/>
        <end position="82"/>
    </location>
</feature>
<dbReference type="Proteomes" id="UP000681967">
    <property type="component" value="Unassembled WGS sequence"/>
</dbReference>
<dbReference type="AlphaFoldDB" id="A0A8S2V1Z5"/>
<dbReference type="EMBL" id="CAJOBJ010081289">
    <property type="protein sequence ID" value="CAF4502254.1"/>
    <property type="molecule type" value="Genomic_DNA"/>
</dbReference>
<evidence type="ECO:0000313" key="2">
    <source>
        <dbReference type="EMBL" id="CAF4372789.1"/>
    </source>
</evidence>
<feature type="compositionally biased region" description="Low complexity" evidence="1">
    <location>
        <begin position="20"/>
        <end position="48"/>
    </location>
</feature>